<comment type="similarity">
    <text evidence="1">Belongs to the ABC transporter superfamily.</text>
</comment>
<proteinExistence type="inferred from homology"/>
<dbReference type="PANTHER" id="PTHR46743:SF2">
    <property type="entry name" value="TEICHOIC ACIDS EXPORT ATP-BINDING PROTEIN TAGH"/>
    <property type="match status" value="1"/>
</dbReference>
<dbReference type="InterPro" id="IPR015860">
    <property type="entry name" value="ABC_transpr_TagH-like"/>
</dbReference>
<dbReference type="GO" id="GO:0016020">
    <property type="term" value="C:membrane"/>
    <property type="evidence" value="ECO:0007669"/>
    <property type="project" value="InterPro"/>
</dbReference>
<dbReference type="SMART" id="SM00382">
    <property type="entry name" value="AAA"/>
    <property type="match status" value="1"/>
</dbReference>
<dbReference type="InterPro" id="IPR003593">
    <property type="entry name" value="AAA+_ATPase"/>
</dbReference>
<dbReference type="PANTHER" id="PTHR46743">
    <property type="entry name" value="TEICHOIC ACIDS EXPORT ATP-BINDING PROTEIN TAGH"/>
    <property type="match status" value="1"/>
</dbReference>
<dbReference type="GO" id="GO:0005524">
    <property type="term" value="F:ATP binding"/>
    <property type="evidence" value="ECO:0007669"/>
    <property type="project" value="UniProtKB-KW"/>
</dbReference>
<dbReference type="InterPro" id="IPR027417">
    <property type="entry name" value="P-loop_NTPase"/>
</dbReference>
<organism evidence="6">
    <name type="scientific">uncultured Solirubrobacteraceae bacterium</name>
    <dbReference type="NCBI Taxonomy" id="1162706"/>
    <lineage>
        <taxon>Bacteria</taxon>
        <taxon>Bacillati</taxon>
        <taxon>Actinomycetota</taxon>
        <taxon>Thermoleophilia</taxon>
        <taxon>Solirubrobacterales</taxon>
        <taxon>Solirubrobacteraceae</taxon>
        <taxon>environmental samples</taxon>
    </lineage>
</organism>
<accession>A0A6J4RKE5</accession>
<evidence type="ECO:0000313" key="6">
    <source>
        <dbReference type="EMBL" id="CAA9470030.1"/>
    </source>
</evidence>
<keyword evidence="6" id="KW-0378">Hydrolase</keyword>
<dbReference type="PROSITE" id="PS50893">
    <property type="entry name" value="ABC_TRANSPORTER_2"/>
    <property type="match status" value="1"/>
</dbReference>
<dbReference type="InterPro" id="IPR050683">
    <property type="entry name" value="Bact_Polysacc_Export_ATP-bd"/>
</dbReference>
<dbReference type="InterPro" id="IPR003439">
    <property type="entry name" value="ABC_transporter-like_ATP-bd"/>
</dbReference>
<feature type="domain" description="ABC transporter" evidence="5">
    <location>
        <begin position="48"/>
        <end position="270"/>
    </location>
</feature>
<dbReference type="CDD" id="cd03220">
    <property type="entry name" value="ABC_KpsT_Wzt"/>
    <property type="match status" value="1"/>
</dbReference>
<dbReference type="SUPFAM" id="SSF52540">
    <property type="entry name" value="P-loop containing nucleoside triphosphate hydrolases"/>
    <property type="match status" value="1"/>
</dbReference>
<protein>
    <submittedName>
        <fullName evidence="6">Teichoic acid export ATP-binding protein TagH</fullName>
        <ecNumber evidence="6">3.6.3.40</ecNumber>
    </submittedName>
</protein>
<keyword evidence="2" id="KW-0813">Transport</keyword>
<dbReference type="GO" id="GO:0016887">
    <property type="term" value="F:ATP hydrolysis activity"/>
    <property type="evidence" value="ECO:0007669"/>
    <property type="project" value="InterPro"/>
</dbReference>
<dbReference type="Pfam" id="PF00005">
    <property type="entry name" value="ABC_tran"/>
    <property type="match status" value="1"/>
</dbReference>
<dbReference type="EC" id="3.6.3.40" evidence="6"/>
<keyword evidence="4 6" id="KW-0067">ATP-binding</keyword>
<evidence type="ECO:0000256" key="4">
    <source>
        <dbReference type="ARBA" id="ARBA00022840"/>
    </source>
</evidence>
<dbReference type="EMBL" id="CADCVJ010000082">
    <property type="protein sequence ID" value="CAA9470030.1"/>
    <property type="molecule type" value="Genomic_DNA"/>
</dbReference>
<dbReference type="Gene3D" id="3.40.50.300">
    <property type="entry name" value="P-loop containing nucleotide triphosphate hydrolases"/>
    <property type="match status" value="1"/>
</dbReference>
<dbReference type="GO" id="GO:0140359">
    <property type="term" value="F:ABC-type transporter activity"/>
    <property type="evidence" value="ECO:0007669"/>
    <property type="project" value="InterPro"/>
</dbReference>
<sequence length="277" mass="30194">MTVPAGGDAPAAVVAAPSAAASVPPAISVQHVSVTYKTTLERKPTLRTTLSRLGRRQRSVREIEALRDVSFEVGRGKVLGVIGSNGAGKSTLMRTVAGILPPSAGRVEVRGRVSTLLALGVGFNRELTGRENVVLGGLAAGLTREQLREKYDEIAEFAELDDFMELPMRTYSSGMYGRLAFSVAVNMDPDILIIDEALSVGDARFRRKSFEKMRELCGQDRTILLVSHALGSIRQLCDQAIWMHKGELKMWDEPDAVIKSYTRFMDVGEDAVTLEDV</sequence>
<gene>
    <name evidence="6" type="ORF">AVDCRST_MAG38-1223</name>
</gene>
<evidence type="ECO:0000259" key="5">
    <source>
        <dbReference type="PROSITE" id="PS50893"/>
    </source>
</evidence>
<reference evidence="6" key="1">
    <citation type="submission" date="2020-02" db="EMBL/GenBank/DDBJ databases">
        <authorList>
            <person name="Meier V. D."/>
        </authorList>
    </citation>
    <scope>NUCLEOTIDE SEQUENCE</scope>
    <source>
        <strain evidence="6">AVDCRST_MAG38</strain>
    </source>
</reference>
<evidence type="ECO:0000256" key="1">
    <source>
        <dbReference type="ARBA" id="ARBA00005417"/>
    </source>
</evidence>
<keyword evidence="3" id="KW-0547">Nucleotide-binding</keyword>
<dbReference type="AlphaFoldDB" id="A0A6J4RKE5"/>
<evidence type="ECO:0000256" key="3">
    <source>
        <dbReference type="ARBA" id="ARBA00022741"/>
    </source>
</evidence>
<name>A0A6J4RKE5_9ACTN</name>
<evidence type="ECO:0000256" key="2">
    <source>
        <dbReference type="ARBA" id="ARBA00022448"/>
    </source>
</evidence>